<evidence type="ECO:0000313" key="2">
    <source>
        <dbReference type="Proteomes" id="UP000245362"/>
    </source>
</evidence>
<protein>
    <submittedName>
        <fullName evidence="1">Uncharacterized protein</fullName>
    </submittedName>
</protein>
<organism evidence="1 2">
    <name type="scientific">Vibrio albus</name>
    <dbReference type="NCBI Taxonomy" id="2200953"/>
    <lineage>
        <taxon>Bacteria</taxon>
        <taxon>Pseudomonadati</taxon>
        <taxon>Pseudomonadota</taxon>
        <taxon>Gammaproteobacteria</taxon>
        <taxon>Vibrionales</taxon>
        <taxon>Vibrionaceae</taxon>
        <taxon>Vibrio</taxon>
    </lineage>
</organism>
<dbReference type="Proteomes" id="UP000245362">
    <property type="component" value="Unassembled WGS sequence"/>
</dbReference>
<evidence type="ECO:0000313" key="1">
    <source>
        <dbReference type="EMBL" id="PWI32554.1"/>
    </source>
</evidence>
<gene>
    <name evidence="1" type="ORF">DI392_14090</name>
</gene>
<reference evidence="1 2" key="1">
    <citation type="submission" date="2018-05" db="EMBL/GenBank/DDBJ databases">
        <title>Vibrio limimaris sp. nov., isolated from marine sediment.</title>
        <authorList>
            <person name="Li C.-M."/>
        </authorList>
    </citation>
    <scope>NUCLEOTIDE SEQUENCE [LARGE SCALE GENOMIC DNA]</scope>
    <source>
        <strain evidence="1 2">E4404</strain>
    </source>
</reference>
<accession>A0A2U3B754</accession>
<comment type="caution">
    <text evidence="1">The sequence shown here is derived from an EMBL/GenBank/DDBJ whole genome shotgun (WGS) entry which is preliminary data.</text>
</comment>
<dbReference type="AlphaFoldDB" id="A0A2U3B754"/>
<sequence length="75" mass="8498">MARKFTRIEFEDGSVVVVKADENTVHSNEYTILGNRTSSWRYPTHVENASYGNLVDSVIDNTDIKVVRTISHSLN</sequence>
<name>A0A2U3B754_9VIBR</name>
<dbReference type="EMBL" id="QFWT01000008">
    <property type="protein sequence ID" value="PWI32554.1"/>
    <property type="molecule type" value="Genomic_DNA"/>
</dbReference>
<proteinExistence type="predicted"/>
<keyword evidence="2" id="KW-1185">Reference proteome</keyword>